<keyword evidence="9" id="KW-0832">Ubl conjugation</keyword>
<keyword evidence="13" id="KW-0539">Nucleus</keyword>
<evidence type="ECO:0000313" key="19">
    <source>
        <dbReference type="Proteomes" id="UP000694402"/>
    </source>
</evidence>
<reference evidence="18" key="2">
    <citation type="submission" date="2025-09" db="UniProtKB">
        <authorList>
            <consortium name="Ensembl"/>
        </authorList>
    </citation>
    <scope>IDENTIFICATION</scope>
</reference>
<evidence type="ECO:0000256" key="16">
    <source>
        <dbReference type="SAM" id="MobiDB-lite"/>
    </source>
</evidence>
<proteinExistence type="inferred from homology"/>
<dbReference type="FunFam" id="3.30.160.60:FF:000110">
    <property type="entry name" value="Zinc finger protein-like"/>
    <property type="match status" value="1"/>
</dbReference>
<feature type="region of interest" description="Disordered" evidence="16">
    <location>
        <begin position="66"/>
        <end position="91"/>
    </location>
</feature>
<name>A0A8C8EXA9_ONCTS</name>
<dbReference type="GO" id="GO:0005634">
    <property type="term" value="C:nucleus"/>
    <property type="evidence" value="ECO:0007669"/>
    <property type="project" value="UniProtKB-SubCell"/>
</dbReference>
<dbReference type="Gene3D" id="3.30.160.60">
    <property type="entry name" value="Classic Zinc Finger"/>
    <property type="match status" value="4"/>
</dbReference>
<feature type="domain" description="C2H2-type" evidence="17">
    <location>
        <begin position="237"/>
        <end position="264"/>
    </location>
</feature>
<comment type="function">
    <text evidence="1">May be involved in transcriptional regulation.</text>
</comment>
<dbReference type="AlphaFoldDB" id="A0A8C8EXA9"/>
<evidence type="ECO:0000256" key="11">
    <source>
        <dbReference type="ARBA" id="ARBA00023125"/>
    </source>
</evidence>
<feature type="compositionally biased region" description="Polar residues" evidence="16">
    <location>
        <begin position="160"/>
        <end position="169"/>
    </location>
</feature>
<dbReference type="GO" id="GO:0008270">
    <property type="term" value="F:zinc ion binding"/>
    <property type="evidence" value="ECO:0007669"/>
    <property type="project" value="UniProtKB-KW"/>
</dbReference>
<keyword evidence="11" id="KW-0238">DNA-binding</keyword>
<dbReference type="GeneTree" id="ENSGT01150000286953"/>
<keyword evidence="12" id="KW-0804">Transcription</keyword>
<dbReference type="SUPFAM" id="SSF57667">
    <property type="entry name" value="beta-beta-alpha zinc fingers"/>
    <property type="match status" value="2"/>
</dbReference>
<evidence type="ECO:0000313" key="18">
    <source>
        <dbReference type="Ensembl" id="ENSOTSP00005026303.2"/>
    </source>
</evidence>
<reference evidence="18" key="1">
    <citation type="submission" date="2025-08" db="UniProtKB">
        <authorList>
            <consortium name="Ensembl"/>
        </authorList>
    </citation>
    <scope>IDENTIFICATION</scope>
</reference>
<dbReference type="Pfam" id="PF00096">
    <property type="entry name" value="zf-C2H2"/>
    <property type="match status" value="4"/>
</dbReference>
<dbReference type="FunFam" id="3.30.160.60:FF:002343">
    <property type="entry name" value="Zinc finger protein 33A"/>
    <property type="match status" value="1"/>
</dbReference>
<dbReference type="PANTHER" id="PTHR23226:SF416">
    <property type="entry name" value="FI01424P"/>
    <property type="match status" value="1"/>
</dbReference>
<dbReference type="SMART" id="SM00355">
    <property type="entry name" value="ZnF_C2H2"/>
    <property type="match status" value="4"/>
</dbReference>
<keyword evidence="4" id="KW-1017">Isopeptide bond</keyword>
<accession>A0A8C8EXA9</accession>
<dbReference type="PROSITE" id="PS50157">
    <property type="entry name" value="ZINC_FINGER_C2H2_2"/>
    <property type="match status" value="4"/>
</dbReference>
<comment type="subcellular location">
    <subcellularLocation>
        <location evidence="2">Nucleus</location>
    </subcellularLocation>
</comment>
<keyword evidence="15" id="KW-0175">Coiled coil</keyword>
<dbReference type="GO" id="GO:0000978">
    <property type="term" value="F:RNA polymerase II cis-regulatory region sequence-specific DNA binding"/>
    <property type="evidence" value="ECO:0007669"/>
    <property type="project" value="TreeGrafter"/>
</dbReference>
<feature type="domain" description="C2H2-type" evidence="17">
    <location>
        <begin position="265"/>
        <end position="292"/>
    </location>
</feature>
<dbReference type="FunFam" id="3.30.160.60:FF:000247">
    <property type="entry name" value="Zinc finger protein 236"/>
    <property type="match status" value="1"/>
</dbReference>
<protein>
    <recommendedName>
        <fullName evidence="17">C2H2-type domain-containing protein</fullName>
    </recommendedName>
</protein>
<evidence type="ECO:0000256" key="2">
    <source>
        <dbReference type="ARBA" id="ARBA00004123"/>
    </source>
</evidence>
<evidence type="ECO:0000256" key="10">
    <source>
        <dbReference type="ARBA" id="ARBA00023015"/>
    </source>
</evidence>
<keyword evidence="19" id="KW-1185">Reference proteome</keyword>
<evidence type="ECO:0000256" key="4">
    <source>
        <dbReference type="ARBA" id="ARBA00022499"/>
    </source>
</evidence>
<evidence type="ECO:0000256" key="8">
    <source>
        <dbReference type="ARBA" id="ARBA00022833"/>
    </source>
</evidence>
<evidence type="ECO:0000256" key="7">
    <source>
        <dbReference type="ARBA" id="ARBA00022771"/>
    </source>
</evidence>
<feature type="compositionally biased region" description="Basic and acidic residues" evidence="16">
    <location>
        <begin position="180"/>
        <end position="200"/>
    </location>
</feature>
<feature type="domain" description="C2H2-type" evidence="17">
    <location>
        <begin position="321"/>
        <end position="348"/>
    </location>
</feature>
<evidence type="ECO:0000256" key="5">
    <source>
        <dbReference type="ARBA" id="ARBA00022723"/>
    </source>
</evidence>
<feature type="region of interest" description="Disordered" evidence="16">
    <location>
        <begin position="452"/>
        <end position="474"/>
    </location>
</feature>
<evidence type="ECO:0000256" key="3">
    <source>
        <dbReference type="ARBA" id="ARBA00006991"/>
    </source>
</evidence>
<evidence type="ECO:0000259" key="17">
    <source>
        <dbReference type="PROSITE" id="PS50157"/>
    </source>
</evidence>
<feature type="compositionally biased region" description="Polar residues" evidence="16">
    <location>
        <begin position="66"/>
        <end position="87"/>
    </location>
</feature>
<dbReference type="GO" id="GO:0000981">
    <property type="term" value="F:DNA-binding transcription factor activity, RNA polymerase II-specific"/>
    <property type="evidence" value="ECO:0007669"/>
    <property type="project" value="TreeGrafter"/>
</dbReference>
<comment type="similarity">
    <text evidence="3">Belongs to the krueppel C2H2-type zinc-finger protein family.</text>
</comment>
<dbReference type="Ensembl" id="ENSOTST00005028406.2">
    <property type="protein sequence ID" value="ENSOTSP00005026303.2"/>
    <property type="gene ID" value="ENSOTSG00005012239.2"/>
</dbReference>
<keyword evidence="6" id="KW-0677">Repeat</keyword>
<feature type="compositionally biased region" description="Low complexity" evidence="16">
    <location>
        <begin position="454"/>
        <end position="465"/>
    </location>
</feature>
<feature type="region of interest" description="Disordered" evidence="16">
    <location>
        <begin position="159"/>
        <end position="228"/>
    </location>
</feature>
<evidence type="ECO:0000256" key="9">
    <source>
        <dbReference type="ARBA" id="ARBA00022843"/>
    </source>
</evidence>
<organism evidence="18 19">
    <name type="scientific">Oncorhynchus tshawytscha</name>
    <name type="common">Chinook salmon</name>
    <name type="synonym">Salmo tshawytscha</name>
    <dbReference type="NCBI Taxonomy" id="74940"/>
    <lineage>
        <taxon>Eukaryota</taxon>
        <taxon>Metazoa</taxon>
        <taxon>Chordata</taxon>
        <taxon>Craniata</taxon>
        <taxon>Vertebrata</taxon>
        <taxon>Euteleostomi</taxon>
        <taxon>Actinopterygii</taxon>
        <taxon>Neopterygii</taxon>
        <taxon>Teleostei</taxon>
        <taxon>Protacanthopterygii</taxon>
        <taxon>Salmoniformes</taxon>
        <taxon>Salmonidae</taxon>
        <taxon>Salmoninae</taxon>
        <taxon>Oncorhynchus</taxon>
    </lineage>
</organism>
<dbReference type="InterPro" id="IPR036236">
    <property type="entry name" value="Znf_C2H2_sf"/>
</dbReference>
<feature type="coiled-coil region" evidence="15">
    <location>
        <begin position="34"/>
        <end position="61"/>
    </location>
</feature>
<feature type="domain" description="C2H2-type" evidence="17">
    <location>
        <begin position="293"/>
        <end position="320"/>
    </location>
</feature>
<sequence>MSETSVLHQRISSVMDILASAAVTEICKLVEDCCGALSIEVSQSKEQIKMLEKQLSMTESRYMSVSGKGQTLVTSGSSRTNSPSGNSPAADDEDFQQFIVSEVEFPPEQQHYKQDWSPSLGQYNWNPIQIKEEEEEFSVIQEAEDSVFTPAWVKSDYDQYPTQSSQTQSEEYEDTMASTEEIKTEPKEDYSSEPTSDSHLKCKLKKTWTEKGQSSNGGKSMDLKSPVQRSRTEEKSFCCSDCGECFTQMGTLDSHMRTHTREKLYHCQDCDKVFTRLDRFKLHRKAHTGEKPHRCGECGKCFSQVGYLNYHIKTHTGEKPHRCHDCGKCFFRVGELTLHKRIHTEKLQGSVALSSRRPRSRRPPSSSPPSVLKLSKGPPFFRMSGSLGSSHSMVGPVTIDTAATAAAFSSEVLMLGYKATLRGPLTTGPKLGCMQRPFKKTPRLARWGGWLACSSDSSPGPQDGDVNPIPGALR</sequence>
<evidence type="ECO:0000256" key="15">
    <source>
        <dbReference type="SAM" id="Coils"/>
    </source>
</evidence>
<evidence type="ECO:0000256" key="1">
    <source>
        <dbReference type="ARBA" id="ARBA00003767"/>
    </source>
</evidence>
<dbReference type="InterPro" id="IPR013087">
    <property type="entry name" value="Znf_C2H2_type"/>
</dbReference>
<evidence type="ECO:0000256" key="13">
    <source>
        <dbReference type="ARBA" id="ARBA00023242"/>
    </source>
</evidence>
<feature type="region of interest" description="Disordered" evidence="16">
    <location>
        <begin position="349"/>
        <end position="377"/>
    </location>
</feature>
<evidence type="ECO:0000256" key="6">
    <source>
        <dbReference type="ARBA" id="ARBA00022737"/>
    </source>
</evidence>
<evidence type="ECO:0000256" key="14">
    <source>
        <dbReference type="PROSITE-ProRule" id="PRU00042"/>
    </source>
</evidence>
<dbReference type="PROSITE" id="PS00028">
    <property type="entry name" value="ZINC_FINGER_C2H2_1"/>
    <property type="match status" value="4"/>
</dbReference>
<keyword evidence="10" id="KW-0805">Transcription regulation</keyword>
<keyword evidence="5" id="KW-0479">Metal-binding</keyword>
<dbReference type="Proteomes" id="UP000694402">
    <property type="component" value="Unassembled WGS sequence"/>
</dbReference>
<keyword evidence="7 14" id="KW-0863">Zinc-finger</keyword>
<gene>
    <name evidence="18" type="primary">LOC112253841</name>
</gene>
<dbReference type="PANTHER" id="PTHR23226">
    <property type="entry name" value="ZINC FINGER AND SCAN DOMAIN-CONTAINING"/>
    <property type="match status" value="1"/>
</dbReference>
<dbReference type="FunFam" id="3.30.160.60:FF:000690">
    <property type="entry name" value="Zinc finger protein 354C"/>
    <property type="match status" value="1"/>
</dbReference>
<evidence type="ECO:0000256" key="12">
    <source>
        <dbReference type="ARBA" id="ARBA00023163"/>
    </source>
</evidence>
<keyword evidence="8" id="KW-0862">Zinc</keyword>